<evidence type="ECO:0000256" key="4">
    <source>
        <dbReference type="ARBA" id="ARBA00022692"/>
    </source>
</evidence>
<feature type="transmembrane region" description="Helical" evidence="7">
    <location>
        <begin position="59"/>
        <end position="82"/>
    </location>
</feature>
<evidence type="ECO:0000313" key="10">
    <source>
        <dbReference type="Proteomes" id="UP001501752"/>
    </source>
</evidence>
<keyword evidence="10" id="KW-1185">Reference proteome</keyword>
<evidence type="ECO:0000256" key="3">
    <source>
        <dbReference type="ARBA" id="ARBA00022475"/>
    </source>
</evidence>
<keyword evidence="2" id="KW-0813">Transport</keyword>
<dbReference type="InterPro" id="IPR020846">
    <property type="entry name" value="MFS_dom"/>
</dbReference>
<dbReference type="InterPro" id="IPR036259">
    <property type="entry name" value="MFS_trans_sf"/>
</dbReference>
<evidence type="ECO:0000256" key="6">
    <source>
        <dbReference type="ARBA" id="ARBA00023136"/>
    </source>
</evidence>
<dbReference type="Pfam" id="PF07690">
    <property type="entry name" value="MFS_1"/>
    <property type="match status" value="1"/>
</dbReference>
<dbReference type="Gene3D" id="1.20.1250.20">
    <property type="entry name" value="MFS general substrate transporter like domains"/>
    <property type="match status" value="1"/>
</dbReference>
<feature type="transmembrane region" description="Helical" evidence="7">
    <location>
        <begin position="181"/>
        <end position="203"/>
    </location>
</feature>
<comment type="caution">
    <text evidence="9">The sequence shown here is derived from an EMBL/GenBank/DDBJ whole genome shotgun (WGS) entry which is preliminary data.</text>
</comment>
<evidence type="ECO:0000256" key="7">
    <source>
        <dbReference type="SAM" id="Phobius"/>
    </source>
</evidence>
<feature type="transmembrane region" description="Helical" evidence="7">
    <location>
        <begin position="94"/>
        <end position="112"/>
    </location>
</feature>
<reference evidence="10" key="1">
    <citation type="journal article" date="2019" name="Int. J. Syst. Evol. Microbiol.">
        <title>The Global Catalogue of Microorganisms (GCM) 10K type strain sequencing project: providing services to taxonomists for standard genome sequencing and annotation.</title>
        <authorList>
            <consortium name="The Broad Institute Genomics Platform"/>
            <consortium name="The Broad Institute Genome Sequencing Center for Infectious Disease"/>
            <person name="Wu L."/>
            <person name="Ma J."/>
        </authorList>
    </citation>
    <scope>NUCLEOTIDE SEQUENCE [LARGE SCALE GENOMIC DNA]</scope>
    <source>
        <strain evidence="10">JCM 13006</strain>
    </source>
</reference>
<proteinExistence type="predicted"/>
<organism evidence="9 10">
    <name type="scientific">Kitasatospora terrestris</name>
    <dbReference type="NCBI Taxonomy" id="258051"/>
    <lineage>
        <taxon>Bacteria</taxon>
        <taxon>Bacillati</taxon>
        <taxon>Actinomycetota</taxon>
        <taxon>Actinomycetes</taxon>
        <taxon>Kitasatosporales</taxon>
        <taxon>Streptomycetaceae</taxon>
        <taxon>Kitasatospora</taxon>
    </lineage>
</organism>
<keyword evidence="5 7" id="KW-1133">Transmembrane helix</keyword>
<feature type="transmembrane region" description="Helical" evidence="7">
    <location>
        <begin position="232"/>
        <end position="257"/>
    </location>
</feature>
<dbReference type="EMBL" id="BAABIS010000001">
    <property type="protein sequence ID" value="GAA4842002.1"/>
    <property type="molecule type" value="Genomic_DNA"/>
</dbReference>
<dbReference type="PANTHER" id="PTHR23517:SF2">
    <property type="entry name" value="MULTIDRUG RESISTANCE PROTEIN MDTH"/>
    <property type="match status" value="1"/>
</dbReference>
<dbReference type="RefSeq" id="WP_345696186.1">
    <property type="nucleotide sequence ID" value="NZ_BAABIS010000001.1"/>
</dbReference>
<keyword evidence="4 7" id="KW-0812">Transmembrane</keyword>
<feature type="transmembrane region" description="Helical" evidence="7">
    <location>
        <begin position="31"/>
        <end position="53"/>
    </location>
</feature>
<evidence type="ECO:0000256" key="1">
    <source>
        <dbReference type="ARBA" id="ARBA00004651"/>
    </source>
</evidence>
<accession>A0ABP9DFI2</accession>
<sequence>MTATTLADPAPPTGRRLRDRLLHRDPVLRRLAALTMVNTVGSGLSMTLGVLYFTRVLGFGVGEVGVVLTAAGGCGVLAGIPAGRVSDRFGPKPMLIVLNVLLAAGTACYTLVHSLPALAALACLVTVVDRSGSTARGALYAEVLPPEQRVEGRAYLRSVTNVGISVGTLLAALVLQADTRAAYQAALLADALSFAVVAVLYAVTVPGTPRTGGTAAREQAGGRNPALRNLPFLAVTALNGLLCLQFAMIEVGVPLWIVRDTDAPRVMVAGSMLVNTALVIMLQVRATRGTEEPARAARAVGRGGLLVAGACLLLGLAAGVPAWAAVLLLAGGIALQALGEVLSQAGGWALSYDLAEEGKHGVYQGVFNTGQSAAFMLGPVLVTSAVITHGLLGWALLAALFAAAGLAMGPAVRRARRAAAAA</sequence>
<protein>
    <submittedName>
        <fullName evidence="9">MFS transporter</fullName>
    </submittedName>
</protein>
<feature type="transmembrane region" description="Helical" evidence="7">
    <location>
        <begin position="305"/>
        <end position="338"/>
    </location>
</feature>
<feature type="domain" description="Major facilitator superfamily (MFS) profile" evidence="8">
    <location>
        <begin position="1"/>
        <end position="209"/>
    </location>
</feature>
<feature type="transmembrane region" description="Helical" evidence="7">
    <location>
        <begin position="386"/>
        <end position="407"/>
    </location>
</feature>
<feature type="transmembrane region" description="Helical" evidence="7">
    <location>
        <begin position="263"/>
        <end position="284"/>
    </location>
</feature>
<dbReference type="InterPro" id="IPR050171">
    <property type="entry name" value="MFS_Transporters"/>
</dbReference>
<evidence type="ECO:0000313" key="9">
    <source>
        <dbReference type="EMBL" id="GAA4842002.1"/>
    </source>
</evidence>
<comment type="subcellular location">
    <subcellularLocation>
        <location evidence="1">Cell membrane</location>
        <topology evidence="1">Multi-pass membrane protein</topology>
    </subcellularLocation>
</comment>
<keyword evidence="3" id="KW-1003">Cell membrane</keyword>
<name>A0ABP9DFI2_9ACTN</name>
<dbReference type="Proteomes" id="UP001501752">
    <property type="component" value="Unassembled WGS sequence"/>
</dbReference>
<evidence type="ECO:0000256" key="5">
    <source>
        <dbReference type="ARBA" id="ARBA00022989"/>
    </source>
</evidence>
<evidence type="ECO:0000256" key="2">
    <source>
        <dbReference type="ARBA" id="ARBA00022448"/>
    </source>
</evidence>
<gene>
    <name evidence="9" type="ORF">GCM10023235_17360</name>
</gene>
<dbReference type="SUPFAM" id="SSF103473">
    <property type="entry name" value="MFS general substrate transporter"/>
    <property type="match status" value="1"/>
</dbReference>
<evidence type="ECO:0000259" key="8">
    <source>
        <dbReference type="PROSITE" id="PS50850"/>
    </source>
</evidence>
<feature type="transmembrane region" description="Helical" evidence="7">
    <location>
        <begin position="154"/>
        <end position="175"/>
    </location>
</feature>
<dbReference type="PANTHER" id="PTHR23517">
    <property type="entry name" value="RESISTANCE PROTEIN MDTM, PUTATIVE-RELATED-RELATED"/>
    <property type="match status" value="1"/>
</dbReference>
<dbReference type="PROSITE" id="PS50850">
    <property type="entry name" value="MFS"/>
    <property type="match status" value="1"/>
</dbReference>
<keyword evidence="6 7" id="KW-0472">Membrane</keyword>
<dbReference type="InterPro" id="IPR011701">
    <property type="entry name" value="MFS"/>
</dbReference>